<dbReference type="EMBL" id="JACIVE010000059">
    <property type="protein sequence ID" value="MBB1095996.1"/>
    <property type="molecule type" value="Genomic_DNA"/>
</dbReference>
<keyword evidence="4" id="KW-1185">Reference proteome</keyword>
<evidence type="ECO:0000313" key="4">
    <source>
        <dbReference type="Proteomes" id="UP001199710"/>
    </source>
</evidence>
<reference evidence="1 3" key="1">
    <citation type="submission" date="2020-07" db="EMBL/GenBank/DDBJ databases">
        <title>Description of Limosilactobacillus balticus sp. nov., Limosilactobacillus agrestis sp. nov., Limosilactobacillus albertensis sp. nov., Limosilactobacillus rudii sp. nov., Limosilactobacillus fastidiosus sp. nov., five novel Limosilactobacillus species isolated from the vertebrate gastrointestinal tract, and proposal of 6 subspecies of Limosilactobacillus reuteri adapted to the gastrointestinal tract of specific vertebrate hosts.</title>
        <authorList>
            <person name="Li F."/>
            <person name="Cheng C."/>
            <person name="Zheng J."/>
            <person name="Quevedo R.M."/>
            <person name="Li J."/>
            <person name="Roos S."/>
            <person name="Gaenzle M.G."/>
            <person name="Walter J."/>
        </authorList>
    </citation>
    <scope>NUCLEOTIDE SEQUENCE [LARGE SCALE GENOMIC DNA]</scope>
    <source>
        <strain evidence="1 3">BG-MG3-A</strain>
    </source>
</reference>
<sequence>MRNIILNPTKRRVQQINKRIQQYYRPRQKQALIVFTTNIGNHPIYKVSLDTFPALGTGITTTMVSEIPVQEIEKKQYIFLLYELYRHWEKLPFICRGYTPRQVRWFRQKFGSRVFSEYTTVNWWRNIR</sequence>
<proteinExistence type="predicted"/>
<evidence type="ECO:0000313" key="3">
    <source>
        <dbReference type="Proteomes" id="UP000534578"/>
    </source>
</evidence>
<evidence type="ECO:0000313" key="2">
    <source>
        <dbReference type="EMBL" id="MCD7131320.1"/>
    </source>
</evidence>
<reference evidence="2 4" key="2">
    <citation type="submission" date="2021-12" db="EMBL/GenBank/DDBJ databases">
        <title>A phylogenomic analysis of Limosilactobacillus reuteri reveals ancient and stable evolutionary relationships with rodents and birds and zoonotic transmission to humans.</title>
        <authorList>
            <person name="Li F."/>
            <person name="Li X."/>
            <person name="Cheng C."/>
            <person name="Tollenaar S."/>
            <person name="Zhang J.S."/>
            <person name="Simpson D."/>
            <person name="Tasseva G."/>
            <person name="Perez-Munoz M.E."/>
            <person name="Frese S."/>
            <person name="Gaenzle M.G."/>
            <person name="Walter J."/>
            <person name="Zheng J."/>
        </authorList>
    </citation>
    <scope>NUCLEOTIDE SEQUENCE [LARGE SCALE GENOMIC DNA]</scope>
    <source>
        <strain evidence="2 4">BG-MG3-B</strain>
    </source>
</reference>
<protein>
    <submittedName>
        <fullName evidence="1">Uncharacterized protein</fullName>
    </submittedName>
</protein>
<dbReference type="Proteomes" id="UP001199710">
    <property type="component" value="Unassembled WGS sequence"/>
</dbReference>
<evidence type="ECO:0000313" key="1">
    <source>
        <dbReference type="EMBL" id="MBB1095996.1"/>
    </source>
</evidence>
<name>A0A7W3UI20_9LACO</name>
<gene>
    <name evidence="1" type="ORF">H5R92_07405</name>
    <name evidence="2" type="ORF">LTY36_09020</name>
</gene>
<dbReference type="RefSeq" id="WP_182578853.1">
    <property type="nucleotide sequence ID" value="NZ_JACIVE010000059.1"/>
</dbReference>
<accession>A0A7W3UI20</accession>
<dbReference type="Proteomes" id="UP000534578">
    <property type="component" value="Unassembled WGS sequence"/>
</dbReference>
<comment type="caution">
    <text evidence="1">The sequence shown here is derived from an EMBL/GenBank/DDBJ whole genome shotgun (WGS) entry which is preliminary data.</text>
</comment>
<organism evidence="1 3">
    <name type="scientific">Limosilactobacillus agrestis</name>
    <dbReference type="NCBI Taxonomy" id="2759748"/>
    <lineage>
        <taxon>Bacteria</taxon>
        <taxon>Bacillati</taxon>
        <taxon>Bacillota</taxon>
        <taxon>Bacilli</taxon>
        <taxon>Lactobacillales</taxon>
        <taxon>Lactobacillaceae</taxon>
        <taxon>Limosilactobacillus</taxon>
    </lineage>
</organism>
<dbReference type="AlphaFoldDB" id="A0A7W3UI20"/>
<dbReference type="EMBL" id="JAJPDE010000077">
    <property type="protein sequence ID" value="MCD7131320.1"/>
    <property type="molecule type" value="Genomic_DNA"/>
</dbReference>